<dbReference type="PANTHER" id="PTHR33880">
    <property type="entry name" value="EXPRESSED PROTEIN"/>
    <property type="match status" value="1"/>
</dbReference>
<organism evidence="1 2">
    <name type="scientific">Protea cynaroides</name>
    <dbReference type="NCBI Taxonomy" id="273540"/>
    <lineage>
        <taxon>Eukaryota</taxon>
        <taxon>Viridiplantae</taxon>
        <taxon>Streptophyta</taxon>
        <taxon>Embryophyta</taxon>
        <taxon>Tracheophyta</taxon>
        <taxon>Spermatophyta</taxon>
        <taxon>Magnoliopsida</taxon>
        <taxon>Proteales</taxon>
        <taxon>Proteaceae</taxon>
        <taxon>Protea</taxon>
    </lineage>
</organism>
<proteinExistence type="predicted"/>
<dbReference type="InterPro" id="IPR038941">
    <property type="entry name" value="At4g14100-like"/>
</dbReference>
<dbReference type="Proteomes" id="UP001141806">
    <property type="component" value="Unassembled WGS sequence"/>
</dbReference>
<comment type="caution">
    <text evidence="1">The sequence shown here is derived from an EMBL/GenBank/DDBJ whole genome shotgun (WGS) entry which is preliminary data.</text>
</comment>
<dbReference type="EMBL" id="JAMYWD010000005">
    <property type="protein sequence ID" value="KAJ4969828.1"/>
    <property type="molecule type" value="Genomic_DNA"/>
</dbReference>
<reference evidence="1" key="1">
    <citation type="journal article" date="2023" name="Plant J.">
        <title>The genome of the king protea, Protea cynaroides.</title>
        <authorList>
            <person name="Chang J."/>
            <person name="Duong T.A."/>
            <person name="Schoeman C."/>
            <person name="Ma X."/>
            <person name="Roodt D."/>
            <person name="Barker N."/>
            <person name="Li Z."/>
            <person name="Van de Peer Y."/>
            <person name="Mizrachi E."/>
        </authorList>
    </citation>
    <scope>NUCLEOTIDE SEQUENCE</scope>
    <source>
        <tissue evidence="1">Young leaves</tissue>
    </source>
</reference>
<dbReference type="PANTHER" id="PTHR33880:SF12">
    <property type="entry name" value="TRANSFERRING GLYCOSYL GROUPS, PUTATIVE-RELATED"/>
    <property type="match status" value="1"/>
</dbReference>
<accession>A0A9Q0KFR6</accession>
<gene>
    <name evidence="1" type="ORF">NE237_002927</name>
</gene>
<sequence>MNAIKPPTLLNEWLETLLSIPTELPKRPIKQSNTKTNTSKGVSSMRLLKLLLILCLFQFHQLGSEAIQPAELAPAPSPWPEQFHAVLYMNTSLGHQQITDLWYDWPKGRNVNIMQKQLGELLYDVEWDNGTSFYYTLGANGVCMTMSFEVGIPRPDWLNGASYLGREYTDGYLCNLWEKVDFIWYYEDVVTRVPVRWDFYDGISTHVMKYEVGAVLEDSQVQAPLYCFQERKEFLRTVFEPPKVKDVTE</sequence>
<protein>
    <submittedName>
        <fullName evidence="1">Uncharacterized protein</fullName>
    </submittedName>
</protein>
<keyword evidence="2" id="KW-1185">Reference proteome</keyword>
<dbReference type="OrthoDB" id="406551at2759"/>
<name>A0A9Q0KFR6_9MAGN</name>
<evidence type="ECO:0000313" key="1">
    <source>
        <dbReference type="EMBL" id="KAJ4969828.1"/>
    </source>
</evidence>
<evidence type="ECO:0000313" key="2">
    <source>
        <dbReference type="Proteomes" id="UP001141806"/>
    </source>
</evidence>
<dbReference type="AlphaFoldDB" id="A0A9Q0KFR6"/>